<sequence>MQPDLLVGRDLKNIVGNFGVSIFGIATFLLTVIAVVAVNQFTDFNFFTLSFFVVVPAGALLCGAAAASGYYFGSLLFHTRPTVLILIQILVVAAIAQFAIYYGEYRLLDLGNGRMASDVVSFSEYLDIYLSHTSLRVGRAGTNTGDIGDYGRILAFIQFLGFVVGGVSVWLMLRVYPVCEKCGRYLRTLAKKQQIFSTQEDFTRYYDNLFEVPVDGPHFAQLMKWQPGKGDKIVKGTIQTQTTLRGCPNCHTQRISQEVKVCGDKEFRDVPQLTRHIRIPDGIDLKPVVKAV</sequence>
<dbReference type="Proteomes" id="UP000194159">
    <property type="component" value="Chromosome"/>
</dbReference>
<keyword evidence="1" id="KW-0472">Membrane</keyword>
<feature type="transmembrane region" description="Helical" evidence="1">
    <location>
        <begin position="153"/>
        <end position="173"/>
    </location>
</feature>
<feature type="transmembrane region" description="Helical" evidence="1">
    <location>
        <begin position="44"/>
        <end position="71"/>
    </location>
</feature>
<protein>
    <submittedName>
        <fullName evidence="2">Uncharacterized protein</fullName>
    </submittedName>
</protein>
<name>A0AAN1BC98_RHIET</name>
<dbReference type="EMBL" id="CP020906">
    <property type="protein sequence ID" value="ARQ08538.1"/>
    <property type="molecule type" value="Genomic_DNA"/>
</dbReference>
<accession>A0AAN1BC98</accession>
<evidence type="ECO:0000313" key="3">
    <source>
        <dbReference type="Proteomes" id="UP000194159"/>
    </source>
</evidence>
<reference evidence="2 3" key="1">
    <citation type="submission" date="2017-04" db="EMBL/GenBank/DDBJ databases">
        <title>Complete genome sequences of Rhizobium genomic linages associated to common bean (phaseolus vulgaris).</title>
        <authorList>
            <person name="Santamaria R.I."/>
            <person name="Bustos P."/>
            <person name="Perez-Carrascal O."/>
            <person name="Martinez-Flores I."/>
            <person name="Juarez S."/>
            <person name="Lozano L."/>
            <person name="Miranda F."/>
            <person name="Vinuesa P."/>
            <person name="Martinez-Romero E."/>
            <person name="Cevallos M.A."/>
            <person name="Romero D."/>
            <person name="Davila G."/>
            <person name="Gonzalez V."/>
        </authorList>
    </citation>
    <scope>NUCLEOTIDE SEQUENCE [LARGE SCALE GENOMIC DNA]</scope>
    <source>
        <strain evidence="2 3">NXC12</strain>
    </source>
</reference>
<keyword evidence="1" id="KW-1133">Transmembrane helix</keyword>
<feature type="transmembrane region" description="Helical" evidence="1">
    <location>
        <begin position="83"/>
        <end position="102"/>
    </location>
</feature>
<feature type="transmembrane region" description="Helical" evidence="1">
    <location>
        <begin position="14"/>
        <end position="38"/>
    </location>
</feature>
<proteinExistence type="predicted"/>
<evidence type="ECO:0000256" key="1">
    <source>
        <dbReference type="SAM" id="Phobius"/>
    </source>
</evidence>
<dbReference type="AlphaFoldDB" id="A0AAN1BC98"/>
<keyword evidence="1" id="KW-0812">Transmembrane</keyword>
<evidence type="ECO:0000313" key="2">
    <source>
        <dbReference type="EMBL" id="ARQ08538.1"/>
    </source>
</evidence>
<organism evidence="2 3">
    <name type="scientific">Rhizobium etli</name>
    <dbReference type="NCBI Taxonomy" id="29449"/>
    <lineage>
        <taxon>Bacteria</taxon>
        <taxon>Pseudomonadati</taxon>
        <taxon>Pseudomonadota</taxon>
        <taxon>Alphaproteobacteria</taxon>
        <taxon>Hyphomicrobiales</taxon>
        <taxon>Rhizobiaceae</taxon>
        <taxon>Rhizobium/Agrobacterium group</taxon>
        <taxon>Rhizobium</taxon>
    </lineage>
</organism>
<gene>
    <name evidence="2" type="ORF">NXC12_CH00446</name>
</gene>